<sequence length="86" mass="9802">MTLLNISDIIRKENYIYYRREFTATVVFQLGTGNLSGKIEFTIETAPTGKKDIQIKLIDSIDYPLLPLLRSIKDAVTELEKEGKLP</sequence>
<comment type="caution">
    <text evidence="1">The sequence shown here is derived from an EMBL/GenBank/DDBJ whole genome shotgun (WGS) entry which is preliminary data.</text>
</comment>
<name>A0AAE3EJD5_9SPIR</name>
<dbReference type="EMBL" id="JAINWA010000003">
    <property type="protein sequence ID" value="MCD1654876.1"/>
    <property type="molecule type" value="Genomic_DNA"/>
</dbReference>
<dbReference type="RefSeq" id="WP_230755507.1">
    <property type="nucleotide sequence ID" value="NZ_JAINWA010000003.1"/>
</dbReference>
<dbReference type="Proteomes" id="UP001198163">
    <property type="component" value="Unassembled WGS sequence"/>
</dbReference>
<proteinExistence type="predicted"/>
<dbReference type="AlphaFoldDB" id="A0AAE3EJD5"/>
<gene>
    <name evidence="1" type="ORF">K7J14_09190</name>
</gene>
<evidence type="ECO:0000313" key="1">
    <source>
        <dbReference type="EMBL" id="MCD1654876.1"/>
    </source>
</evidence>
<accession>A0AAE3EJD5</accession>
<keyword evidence="2" id="KW-1185">Reference proteome</keyword>
<organism evidence="1 2">
    <name type="scientific">Teretinema zuelzerae</name>
    <dbReference type="NCBI Taxonomy" id="156"/>
    <lineage>
        <taxon>Bacteria</taxon>
        <taxon>Pseudomonadati</taxon>
        <taxon>Spirochaetota</taxon>
        <taxon>Spirochaetia</taxon>
        <taxon>Spirochaetales</taxon>
        <taxon>Treponemataceae</taxon>
        <taxon>Teretinema</taxon>
    </lineage>
</organism>
<protein>
    <submittedName>
        <fullName evidence="1">Uncharacterized protein</fullName>
    </submittedName>
</protein>
<reference evidence="1" key="1">
    <citation type="submission" date="2021-08" db="EMBL/GenBank/DDBJ databases">
        <title>Comparative analyses of Brucepasteria parasyntrophica and Teretinema zuelzerae.</title>
        <authorList>
            <person name="Song Y."/>
            <person name="Brune A."/>
        </authorList>
    </citation>
    <scope>NUCLEOTIDE SEQUENCE</scope>
    <source>
        <strain evidence="1">DSM 1903</strain>
    </source>
</reference>
<evidence type="ECO:0000313" key="2">
    <source>
        <dbReference type="Proteomes" id="UP001198163"/>
    </source>
</evidence>